<feature type="compositionally biased region" description="Polar residues" evidence="1">
    <location>
        <begin position="60"/>
        <end position="69"/>
    </location>
</feature>
<evidence type="ECO:0000256" key="2">
    <source>
        <dbReference type="SAM" id="SignalP"/>
    </source>
</evidence>
<proteinExistence type="predicted"/>
<feature type="region of interest" description="Disordered" evidence="1">
    <location>
        <begin position="29"/>
        <end position="69"/>
    </location>
</feature>
<evidence type="ECO:0000313" key="4">
    <source>
        <dbReference type="Proteomes" id="UP000247973"/>
    </source>
</evidence>
<reference evidence="3 4" key="1">
    <citation type="submission" date="2018-03" db="EMBL/GenBank/DDBJ databases">
        <title>Genomic Encyclopedia of Archaeal and Bacterial Type Strains, Phase II (KMG-II): from individual species to whole genera.</title>
        <authorList>
            <person name="Goeker M."/>
        </authorList>
    </citation>
    <scope>NUCLEOTIDE SEQUENCE [LARGE SCALE GENOMIC DNA]</scope>
    <source>
        <strain evidence="3 4">DSM 100214</strain>
    </source>
</reference>
<dbReference type="EMBL" id="QICL01000017">
    <property type="protein sequence ID" value="PXV62825.1"/>
    <property type="molecule type" value="Genomic_DNA"/>
</dbReference>
<name>A0A2V3PM07_9BACT</name>
<dbReference type="PROSITE" id="PS51257">
    <property type="entry name" value="PROKAR_LIPOPROTEIN"/>
    <property type="match status" value="1"/>
</dbReference>
<protein>
    <recommendedName>
        <fullName evidence="5">Lipoprotein</fullName>
    </recommendedName>
</protein>
<evidence type="ECO:0000256" key="1">
    <source>
        <dbReference type="SAM" id="MobiDB-lite"/>
    </source>
</evidence>
<evidence type="ECO:0000313" key="3">
    <source>
        <dbReference type="EMBL" id="PXV62825.1"/>
    </source>
</evidence>
<dbReference type="Proteomes" id="UP000247973">
    <property type="component" value="Unassembled WGS sequence"/>
</dbReference>
<sequence>MKFKTLLISLSIIGFLSFLLTSCSKEDEMGVGGTTGENTPDGHASSKVLDSVPFPKDDTVTNSNFSNKQ</sequence>
<keyword evidence="4" id="KW-1185">Reference proteome</keyword>
<dbReference type="AlphaFoldDB" id="A0A2V3PM07"/>
<gene>
    <name evidence="3" type="ORF">CLV62_11741</name>
</gene>
<evidence type="ECO:0008006" key="5">
    <source>
        <dbReference type="Google" id="ProtNLM"/>
    </source>
</evidence>
<feature type="signal peptide" evidence="2">
    <location>
        <begin position="1"/>
        <end position="25"/>
    </location>
</feature>
<accession>A0A2V3PM07</accession>
<comment type="caution">
    <text evidence="3">The sequence shown here is derived from an EMBL/GenBank/DDBJ whole genome shotgun (WGS) entry which is preliminary data.</text>
</comment>
<dbReference type="RefSeq" id="WP_110311236.1">
    <property type="nucleotide sequence ID" value="NZ_QICL01000017.1"/>
</dbReference>
<organism evidence="3 4">
    <name type="scientific">Dysgonomonas alginatilytica</name>
    <dbReference type="NCBI Taxonomy" id="1605892"/>
    <lineage>
        <taxon>Bacteria</taxon>
        <taxon>Pseudomonadati</taxon>
        <taxon>Bacteroidota</taxon>
        <taxon>Bacteroidia</taxon>
        <taxon>Bacteroidales</taxon>
        <taxon>Dysgonomonadaceae</taxon>
        <taxon>Dysgonomonas</taxon>
    </lineage>
</organism>
<keyword evidence="2" id="KW-0732">Signal</keyword>
<feature type="chain" id="PRO_5015870193" description="Lipoprotein" evidence="2">
    <location>
        <begin position="26"/>
        <end position="69"/>
    </location>
</feature>